<accession>A0A0F9AQ55</accession>
<dbReference type="EMBL" id="LAZR01044813">
    <property type="protein sequence ID" value="KKL03732.1"/>
    <property type="molecule type" value="Genomic_DNA"/>
</dbReference>
<dbReference type="AlphaFoldDB" id="A0A0F9AQ55"/>
<reference evidence="1" key="1">
    <citation type="journal article" date="2015" name="Nature">
        <title>Complex archaea that bridge the gap between prokaryotes and eukaryotes.</title>
        <authorList>
            <person name="Spang A."/>
            <person name="Saw J.H."/>
            <person name="Jorgensen S.L."/>
            <person name="Zaremba-Niedzwiedzka K."/>
            <person name="Martijn J."/>
            <person name="Lind A.E."/>
            <person name="van Eijk R."/>
            <person name="Schleper C."/>
            <person name="Guy L."/>
            <person name="Ettema T.J."/>
        </authorList>
    </citation>
    <scope>NUCLEOTIDE SEQUENCE</scope>
</reference>
<gene>
    <name evidence="1" type="ORF">LCGC14_2623190</name>
</gene>
<feature type="non-terminal residue" evidence="1">
    <location>
        <position position="162"/>
    </location>
</feature>
<proteinExistence type="predicted"/>
<protein>
    <submittedName>
        <fullName evidence="1">Uncharacterized protein</fullName>
    </submittedName>
</protein>
<name>A0A0F9AQ55_9ZZZZ</name>
<evidence type="ECO:0000313" key="1">
    <source>
        <dbReference type="EMBL" id="KKL03732.1"/>
    </source>
</evidence>
<sequence>MTQGELSLAGQMRKPDGKPRVAFQPTELISRFYPAPCRGRKGQTSVIFSTYQWLSAAPAKLRDWSAYTRLLVDVKGSVAAKLRLFIEDDFIEPPVVAAYDVPPGEWVTLELDLARAVRQRKLNTSRMVNLWIAANPSRDGTFKLDNIRVARGKAPSPHKVLR</sequence>
<comment type="caution">
    <text evidence="1">The sequence shown here is derived from an EMBL/GenBank/DDBJ whole genome shotgun (WGS) entry which is preliminary data.</text>
</comment>
<organism evidence="1">
    <name type="scientific">marine sediment metagenome</name>
    <dbReference type="NCBI Taxonomy" id="412755"/>
    <lineage>
        <taxon>unclassified sequences</taxon>
        <taxon>metagenomes</taxon>
        <taxon>ecological metagenomes</taxon>
    </lineage>
</organism>